<dbReference type="Proteomes" id="UP001451303">
    <property type="component" value="Unassembled WGS sequence"/>
</dbReference>
<name>A0ABR3D9L1_NEUIN</name>
<reference evidence="2 3" key="1">
    <citation type="submission" date="2023-09" db="EMBL/GenBank/DDBJ databases">
        <title>Multi-omics analysis of a traditional fermented food reveals byproduct-associated fungal strains for waste-to-food upcycling.</title>
        <authorList>
            <consortium name="Lawrence Berkeley National Laboratory"/>
            <person name="Rekdal V.M."/>
            <person name="Villalobos-Escobedo J.M."/>
            <person name="Rodriguez-Valeron N."/>
            <person name="Garcia M.O."/>
            <person name="Vasquez D.P."/>
            <person name="Damayanti I."/>
            <person name="Sorensen P.M."/>
            <person name="Baidoo E.E."/>
            <person name="De Carvalho A.C."/>
            <person name="Riley R."/>
            <person name="Lipzen A."/>
            <person name="He G."/>
            <person name="Yan M."/>
            <person name="Haridas S."/>
            <person name="Daum C."/>
            <person name="Yoshinaga Y."/>
            <person name="Ng V."/>
            <person name="Grigoriev I.V."/>
            <person name="Munk R."/>
            <person name="Nuraida L."/>
            <person name="Wijaya C.H."/>
            <person name="Morales P.-C."/>
            <person name="Keasling J.D."/>
        </authorList>
    </citation>
    <scope>NUCLEOTIDE SEQUENCE [LARGE SCALE GENOMIC DNA]</scope>
    <source>
        <strain evidence="2 3">FGSC 2613</strain>
    </source>
</reference>
<feature type="transmembrane region" description="Helical" evidence="1">
    <location>
        <begin position="12"/>
        <end position="32"/>
    </location>
</feature>
<accession>A0ABR3D9L1</accession>
<keyword evidence="1" id="KW-0472">Membrane</keyword>
<keyword evidence="1" id="KW-0812">Transmembrane</keyword>
<proteinExistence type="predicted"/>
<comment type="caution">
    <text evidence="2">The sequence shown here is derived from an EMBL/GenBank/DDBJ whole genome shotgun (WGS) entry which is preliminary data.</text>
</comment>
<protein>
    <submittedName>
        <fullName evidence="2">Uncharacterized protein</fullName>
    </submittedName>
</protein>
<keyword evidence="3" id="KW-1185">Reference proteome</keyword>
<sequence>MNSMAILSTYLYSLAGILLLAYGTNFMMYNVFTGSASHPPSREAISAGTGSRGCPHEPVERFRVDFGLGPGATLFGYPSKKGGVYVLEGVLGVELDFLGLDRFHPTPRKSFSDPAEEEADEDAWCYKLRQLGAIWWKARYDYDMMLIGGDIWRGEDPFVTTGWPATGGVWILKTTKGDARGRGVGIIHNAYNMEERCRVIEKGGGVFYADPKDCPDLDLD</sequence>
<keyword evidence="1" id="KW-1133">Transmembrane helix</keyword>
<organism evidence="2 3">
    <name type="scientific">Neurospora intermedia</name>
    <dbReference type="NCBI Taxonomy" id="5142"/>
    <lineage>
        <taxon>Eukaryota</taxon>
        <taxon>Fungi</taxon>
        <taxon>Dikarya</taxon>
        <taxon>Ascomycota</taxon>
        <taxon>Pezizomycotina</taxon>
        <taxon>Sordariomycetes</taxon>
        <taxon>Sordariomycetidae</taxon>
        <taxon>Sordariales</taxon>
        <taxon>Sordariaceae</taxon>
        <taxon>Neurospora</taxon>
    </lineage>
</organism>
<evidence type="ECO:0000313" key="3">
    <source>
        <dbReference type="Proteomes" id="UP001451303"/>
    </source>
</evidence>
<evidence type="ECO:0000256" key="1">
    <source>
        <dbReference type="SAM" id="Phobius"/>
    </source>
</evidence>
<dbReference type="EMBL" id="JAVLET010000005">
    <property type="protein sequence ID" value="KAL0469372.1"/>
    <property type="molecule type" value="Genomic_DNA"/>
</dbReference>
<evidence type="ECO:0000313" key="2">
    <source>
        <dbReference type="EMBL" id="KAL0469372.1"/>
    </source>
</evidence>
<gene>
    <name evidence="2" type="ORF">QR685DRAFT_526308</name>
</gene>